<keyword evidence="12" id="KW-1185">Reference proteome</keyword>
<dbReference type="Pfam" id="PF13444">
    <property type="entry name" value="Acetyltransf_5"/>
    <property type="match status" value="1"/>
</dbReference>
<name>A0A2R8B6T4_9RHOB</name>
<evidence type="ECO:0000256" key="1">
    <source>
        <dbReference type="ARBA" id="ARBA00005189"/>
    </source>
</evidence>
<evidence type="ECO:0000256" key="6">
    <source>
        <dbReference type="ARBA" id="ARBA00038095"/>
    </source>
</evidence>
<dbReference type="Proteomes" id="UP000244924">
    <property type="component" value="Unassembled WGS sequence"/>
</dbReference>
<evidence type="ECO:0000313" key="11">
    <source>
        <dbReference type="EMBL" id="SPH18317.1"/>
    </source>
</evidence>
<gene>
    <name evidence="11" type="ORF">DEA8626_01853</name>
</gene>
<dbReference type="GO" id="GO:0043810">
    <property type="term" value="F:ornithine-acyl [acyl carrier protein] N-acyltransferase activity"/>
    <property type="evidence" value="ECO:0007669"/>
    <property type="project" value="UniProtKB-EC"/>
</dbReference>
<comment type="function">
    <text evidence="9">Catalyzes the first step in the biosynthesis of ornithine lipids, which are phosphorus-free membrane lipids. Catalyzes the 3-hydroxyacyl-acyl carrier protein-dependent acylation of ornithine to form lyso-ornithine lipid (LOL).</text>
</comment>
<dbReference type="OrthoDB" id="9787072at2"/>
<keyword evidence="3" id="KW-0808">Transferase</keyword>
<accession>A0A2R8B6T4</accession>
<dbReference type="Gene3D" id="3.40.630.30">
    <property type="match status" value="1"/>
</dbReference>
<comment type="similarity">
    <text evidence="6">Belongs to the acetyltransferase family. OlsB subfamily.</text>
</comment>
<evidence type="ECO:0000256" key="3">
    <source>
        <dbReference type="ARBA" id="ARBA00022679"/>
    </source>
</evidence>
<evidence type="ECO:0000256" key="7">
    <source>
        <dbReference type="ARBA" id="ARBA00039058"/>
    </source>
</evidence>
<dbReference type="SUPFAM" id="SSF55729">
    <property type="entry name" value="Acyl-CoA N-acyltransferases (Nat)"/>
    <property type="match status" value="1"/>
</dbReference>
<evidence type="ECO:0000256" key="4">
    <source>
        <dbReference type="ARBA" id="ARBA00023098"/>
    </source>
</evidence>
<comment type="catalytic activity">
    <reaction evidence="10">
        <text>a (3R)-hydroxyacyl-[ACP] + L-ornithine = a lyso-ornithine lipid + holo-[ACP] + H(+)</text>
        <dbReference type="Rhea" id="RHEA:20633"/>
        <dbReference type="Rhea" id="RHEA-COMP:9685"/>
        <dbReference type="Rhea" id="RHEA-COMP:9945"/>
        <dbReference type="ChEBI" id="CHEBI:15378"/>
        <dbReference type="ChEBI" id="CHEBI:46911"/>
        <dbReference type="ChEBI" id="CHEBI:64479"/>
        <dbReference type="ChEBI" id="CHEBI:78827"/>
        <dbReference type="ChEBI" id="CHEBI:138482"/>
        <dbReference type="EC" id="2.3.2.30"/>
    </reaction>
    <physiologicalReaction direction="left-to-right" evidence="10">
        <dbReference type="Rhea" id="RHEA:20634"/>
    </physiologicalReaction>
</comment>
<dbReference type="EMBL" id="OMOQ01000001">
    <property type="protein sequence ID" value="SPH18317.1"/>
    <property type="molecule type" value="Genomic_DNA"/>
</dbReference>
<sequence>MLDMSKGRYVARFANGRKDVDRALDLRWRAFRGGVGDARCDADSHDEICHHVLVEETRTGRLVAAFRLLVLRRGSEIAQCYSAQHYELSALSGFGGRMVEMGRFCLDPACHDPDVLRVAWGAMTAFVDAEGVEMIFGCSSFIGTDADPHLDAFAMLRERHLAPKRWLPEIKAPSVFRFGGRLRGRAPDPQLAARGMPPLLRTYLAMGGWVSDHAVIDRDLGTMHVFTGLEVQAVPARRAHALRAIAGV</sequence>
<evidence type="ECO:0000256" key="10">
    <source>
        <dbReference type="ARBA" id="ARBA00047785"/>
    </source>
</evidence>
<comment type="pathway">
    <text evidence="1">Lipid metabolism.</text>
</comment>
<protein>
    <recommendedName>
        <fullName evidence="8">L-ornithine N(alpha)-acyltransferase</fullName>
        <ecNumber evidence="7">2.3.2.30</ecNumber>
    </recommendedName>
</protein>
<dbReference type="GO" id="GO:0006629">
    <property type="term" value="P:lipid metabolic process"/>
    <property type="evidence" value="ECO:0007669"/>
    <property type="project" value="UniProtKB-KW"/>
</dbReference>
<organism evidence="11 12">
    <name type="scientific">Albidovulum aquaemixtae</name>
    <dbReference type="NCBI Taxonomy" id="1542388"/>
    <lineage>
        <taxon>Bacteria</taxon>
        <taxon>Pseudomonadati</taxon>
        <taxon>Pseudomonadota</taxon>
        <taxon>Alphaproteobacteria</taxon>
        <taxon>Rhodobacterales</taxon>
        <taxon>Paracoccaceae</taxon>
        <taxon>Albidovulum</taxon>
    </lineage>
</organism>
<reference evidence="11 12" key="1">
    <citation type="submission" date="2018-03" db="EMBL/GenBank/DDBJ databases">
        <authorList>
            <person name="Keele B.F."/>
        </authorList>
    </citation>
    <scope>NUCLEOTIDE SEQUENCE [LARGE SCALE GENOMIC DNA]</scope>
    <source>
        <strain evidence="11 12">CECT 8626</strain>
    </source>
</reference>
<dbReference type="EC" id="2.3.2.30" evidence="7"/>
<evidence type="ECO:0000313" key="12">
    <source>
        <dbReference type="Proteomes" id="UP000244924"/>
    </source>
</evidence>
<dbReference type="PANTHER" id="PTHR37323">
    <property type="entry name" value="GCN5-RELATED N-ACETYLTRANSFERASE"/>
    <property type="match status" value="1"/>
</dbReference>
<evidence type="ECO:0000256" key="9">
    <source>
        <dbReference type="ARBA" id="ARBA00045724"/>
    </source>
</evidence>
<dbReference type="InterPro" id="IPR016181">
    <property type="entry name" value="Acyl_CoA_acyltransferase"/>
</dbReference>
<evidence type="ECO:0000256" key="8">
    <source>
        <dbReference type="ARBA" id="ARBA00039866"/>
    </source>
</evidence>
<proteinExistence type="inferred from homology"/>
<dbReference type="AlphaFoldDB" id="A0A2R8B6T4"/>
<dbReference type="PANTHER" id="PTHR37323:SF1">
    <property type="entry name" value="L-ORNITHINE N(ALPHA)-ACYLTRANSFERASE"/>
    <property type="match status" value="1"/>
</dbReference>
<keyword evidence="2" id="KW-0444">Lipid biosynthesis</keyword>
<dbReference type="RefSeq" id="WP_108852657.1">
    <property type="nucleotide sequence ID" value="NZ_OMOQ01000001.1"/>
</dbReference>
<keyword evidence="5" id="KW-0012">Acyltransferase</keyword>
<evidence type="ECO:0000256" key="2">
    <source>
        <dbReference type="ARBA" id="ARBA00022516"/>
    </source>
</evidence>
<evidence type="ECO:0000256" key="5">
    <source>
        <dbReference type="ARBA" id="ARBA00023315"/>
    </source>
</evidence>
<dbReference type="InterPro" id="IPR052351">
    <property type="entry name" value="Ornithine_N-alpha-AT"/>
</dbReference>
<keyword evidence="4" id="KW-0443">Lipid metabolism</keyword>